<keyword evidence="6" id="KW-0325">Glycoprotein</keyword>
<dbReference type="Pfam" id="PF01822">
    <property type="entry name" value="WSC"/>
    <property type="match status" value="2"/>
</dbReference>
<proteinExistence type="predicted"/>
<dbReference type="PANTHER" id="PTHR24269:SF16">
    <property type="entry name" value="PROTEIN SLG1"/>
    <property type="match status" value="1"/>
</dbReference>
<evidence type="ECO:0000256" key="7">
    <source>
        <dbReference type="SAM" id="MobiDB-lite"/>
    </source>
</evidence>
<keyword evidence="3 8" id="KW-0732">Signal</keyword>
<evidence type="ECO:0000256" key="8">
    <source>
        <dbReference type="SAM" id="SignalP"/>
    </source>
</evidence>
<dbReference type="PANTHER" id="PTHR24269">
    <property type="entry name" value="KREMEN PROTEIN"/>
    <property type="match status" value="1"/>
</dbReference>
<comment type="caution">
    <text evidence="10">The sequence shown here is derived from an EMBL/GenBank/DDBJ whole genome shotgun (WGS) entry which is preliminary data.</text>
</comment>
<feature type="domain" description="WSC" evidence="9">
    <location>
        <begin position="138"/>
        <end position="236"/>
    </location>
</feature>
<protein>
    <recommendedName>
        <fullName evidence="9">WSC domain-containing protein</fullName>
    </recommendedName>
</protein>
<dbReference type="InterPro" id="IPR051836">
    <property type="entry name" value="Kremen_rcpt"/>
</dbReference>
<gene>
    <name evidence="10" type="ORF">SLS62_010991</name>
</gene>
<dbReference type="InterPro" id="IPR002889">
    <property type="entry name" value="WSC_carb-bd"/>
</dbReference>
<organism evidence="10 11">
    <name type="scientific">Diatrype stigma</name>
    <dbReference type="NCBI Taxonomy" id="117547"/>
    <lineage>
        <taxon>Eukaryota</taxon>
        <taxon>Fungi</taxon>
        <taxon>Dikarya</taxon>
        <taxon>Ascomycota</taxon>
        <taxon>Pezizomycotina</taxon>
        <taxon>Sordariomycetes</taxon>
        <taxon>Xylariomycetidae</taxon>
        <taxon>Xylariales</taxon>
        <taxon>Diatrypaceae</taxon>
        <taxon>Diatrype</taxon>
    </lineage>
</organism>
<feature type="compositionally biased region" description="Basic and acidic residues" evidence="7">
    <location>
        <begin position="273"/>
        <end position="293"/>
    </location>
</feature>
<reference evidence="10 11" key="1">
    <citation type="submission" date="2024-02" db="EMBL/GenBank/DDBJ databases">
        <title>De novo assembly and annotation of 12 fungi associated with fruit tree decline syndrome in Ontario, Canada.</title>
        <authorList>
            <person name="Sulman M."/>
            <person name="Ellouze W."/>
            <person name="Ilyukhin E."/>
        </authorList>
    </citation>
    <scope>NUCLEOTIDE SEQUENCE [LARGE SCALE GENOMIC DNA]</scope>
    <source>
        <strain evidence="10 11">M11/M66-122</strain>
    </source>
</reference>
<name>A0AAN9YFJ3_9PEZI</name>
<accession>A0AAN9YFJ3</accession>
<feature type="domain" description="WSC" evidence="9">
    <location>
        <begin position="32"/>
        <end position="125"/>
    </location>
</feature>
<dbReference type="SMART" id="SM00321">
    <property type="entry name" value="WSC"/>
    <property type="match status" value="2"/>
</dbReference>
<dbReference type="AlphaFoldDB" id="A0AAN9YFJ3"/>
<feature type="signal peptide" evidence="8">
    <location>
        <begin position="1"/>
        <end position="18"/>
    </location>
</feature>
<evidence type="ECO:0000313" key="10">
    <source>
        <dbReference type="EMBL" id="KAK7740846.1"/>
    </source>
</evidence>
<evidence type="ECO:0000259" key="9">
    <source>
        <dbReference type="PROSITE" id="PS51212"/>
    </source>
</evidence>
<keyword evidence="2" id="KW-0812">Transmembrane</keyword>
<evidence type="ECO:0000256" key="2">
    <source>
        <dbReference type="ARBA" id="ARBA00022692"/>
    </source>
</evidence>
<evidence type="ECO:0000256" key="4">
    <source>
        <dbReference type="ARBA" id="ARBA00022989"/>
    </source>
</evidence>
<keyword evidence="5" id="KW-0472">Membrane</keyword>
<dbReference type="Proteomes" id="UP001320420">
    <property type="component" value="Unassembled WGS sequence"/>
</dbReference>
<dbReference type="EMBL" id="JAKJXP020000161">
    <property type="protein sequence ID" value="KAK7740846.1"/>
    <property type="molecule type" value="Genomic_DNA"/>
</dbReference>
<feature type="region of interest" description="Disordered" evidence="7">
    <location>
        <begin position="272"/>
        <end position="293"/>
    </location>
</feature>
<evidence type="ECO:0000256" key="1">
    <source>
        <dbReference type="ARBA" id="ARBA00004167"/>
    </source>
</evidence>
<dbReference type="GO" id="GO:0005886">
    <property type="term" value="C:plasma membrane"/>
    <property type="evidence" value="ECO:0007669"/>
    <property type="project" value="TreeGrafter"/>
</dbReference>
<keyword evidence="11" id="KW-1185">Reference proteome</keyword>
<evidence type="ECO:0000256" key="5">
    <source>
        <dbReference type="ARBA" id="ARBA00023136"/>
    </source>
</evidence>
<evidence type="ECO:0000256" key="3">
    <source>
        <dbReference type="ARBA" id="ARBA00022729"/>
    </source>
</evidence>
<comment type="subcellular location">
    <subcellularLocation>
        <location evidence="1">Membrane</location>
        <topology evidence="1">Single-pass membrane protein</topology>
    </subcellularLocation>
</comment>
<evidence type="ECO:0000313" key="11">
    <source>
        <dbReference type="Proteomes" id="UP001320420"/>
    </source>
</evidence>
<keyword evidence="4" id="KW-1133">Transmembrane helix</keyword>
<dbReference type="PROSITE" id="PS51212">
    <property type="entry name" value="WSC"/>
    <property type="match status" value="2"/>
</dbReference>
<feature type="chain" id="PRO_5042854088" description="WSC domain-containing protein" evidence="8">
    <location>
        <begin position="19"/>
        <end position="293"/>
    </location>
</feature>
<evidence type="ECO:0000256" key="6">
    <source>
        <dbReference type="ARBA" id="ARBA00023180"/>
    </source>
</evidence>
<sequence length="293" mass="31300">MLTALFSTLALFGTLAAAAWEGTPKNNAVANGLKFLGCTNEVPGRALTGPSYSADDMTVESCLKYCQAGNYWMSGVEAGRECYCGKYVAPPASFHGDAGACDMPCTGDPRQRCGGWGKMSVFNNTAYKGASAPAGAANYAFESCYMEPMWDRALANLVLADDAMTVEKCMAACGAGAGYKYCGLEYGRECYGGNTLDPRLQDANDPTCAMQCDMPCGGNRAQMCGGRSTIAVYQKKGTTRREDGEDDDGGSGANLEMVRAMKGRFIRVRKPAKGMERGVEKVQERDVDVENDE</sequence>